<keyword evidence="1" id="KW-0732">Signal</keyword>
<comment type="caution">
    <text evidence="2">The sequence shown here is derived from an EMBL/GenBank/DDBJ whole genome shotgun (WGS) entry which is preliminary data.</text>
</comment>
<name>A0A2P7SDU5_9HYPH</name>
<keyword evidence="3" id="KW-1185">Reference proteome</keyword>
<accession>A0A2P7SDU5</accession>
<dbReference type="OrthoDB" id="9809066at2"/>
<feature type="chain" id="PRO_5015178506" description="Transporter" evidence="1">
    <location>
        <begin position="25"/>
        <end position="265"/>
    </location>
</feature>
<reference evidence="2 3" key="1">
    <citation type="submission" date="2018-03" db="EMBL/GenBank/DDBJ databases">
        <title>The draft genome of Mesorhizobium sp. 6GN-30.</title>
        <authorList>
            <person name="Liu L."/>
            <person name="Li L."/>
            <person name="Wang T."/>
            <person name="Zhang X."/>
            <person name="Liang L."/>
        </authorList>
    </citation>
    <scope>NUCLEOTIDE SEQUENCE [LARGE SCALE GENOMIC DNA]</scope>
    <source>
        <strain evidence="2 3">6GN30</strain>
    </source>
</reference>
<dbReference type="Proteomes" id="UP000241229">
    <property type="component" value="Unassembled WGS sequence"/>
</dbReference>
<evidence type="ECO:0008006" key="4">
    <source>
        <dbReference type="Google" id="ProtNLM"/>
    </source>
</evidence>
<evidence type="ECO:0000313" key="3">
    <source>
        <dbReference type="Proteomes" id="UP000241229"/>
    </source>
</evidence>
<sequence length="265" mass="28679">MPLRFSTFLLAVAAVCCWSIAATAQEHADVNEANNPLTPKITVNFHDYYVPELTDLDDRYANQFLLRGLIPSDLFGAPQLFRFTLPVASAPEFPDGYVTGLGDLTLMDLFVLPKVEDVTLGAGPILVVPTATDDVLGAGKWQAGAAGIAIAPQHWGLLGGLVTYQHSFAGDSDREDVSLLTLQPIVNFNLSDGWYVRSSAIWNFDIESGNYSIPVGLGLGKVIPVNDKVTMNAFAEPQYTLFSHGAGQPEWQIFAGVNFQFAIGQ</sequence>
<evidence type="ECO:0000313" key="2">
    <source>
        <dbReference type="EMBL" id="PSJ60481.1"/>
    </source>
</evidence>
<dbReference type="AlphaFoldDB" id="A0A2P7SDU5"/>
<feature type="signal peptide" evidence="1">
    <location>
        <begin position="1"/>
        <end position="24"/>
    </location>
</feature>
<gene>
    <name evidence="2" type="ORF">C7I84_10870</name>
</gene>
<evidence type="ECO:0000256" key="1">
    <source>
        <dbReference type="SAM" id="SignalP"/>
    </source>
</evidence>
<dbReference type="RefSeq" id="WP_106772206.1">
    <property type="nucleotide sequence ID" value="NZ_PXYK01000009.1"/>
</dbReference>
<organism evidence="2 3">
    <name type="scientific">Kumtagia ephedrae</name>
    <dbReference type="NCBI Taxonomy" id="2116701"/>
    <lineage>
        <taxon>Bacteria</taxon>
        <taxon>Pseudomonadati</taxon>
        <taxon>Pseudomonadota</taxon>
        <taxon>Alphaproteobacteria</taxon>
        <taxon>Hyphomicrobiales</taxon>
        <taxon>Phyllobacteriaceae</taxon>
        <taxon>Kumtagia</taxon>
    </lineage>
</organism>
<protein>
    <recommendedName>
        <fullName evidence="4">Transporter</fullName>
    </recommendedName>
</protein>
<dbReference type="EMBL" id="PXYK01000009">
    <property type="protein sequence ID" value="PSJ60481.1"/>
    <property type="molecule type" value="Genomic_DNA"/>
</dbReference>
<proteinExistence type="predicted"/>